<evidence type="ECO:0000313" key="1">
    <source>
        <dbReference type="EMBL" id="KAI3370251.1"/>
    </source>
</evidence>
<accession>A0ACB8WRB8</accession>
<protein>
    <submittedName>
        <fullName evidence="1">Uncharacterized protein</fullName>
    </submittedName>
</protein>
<evidence type="ECO:0000313" key="2">
    <source>
        <dbReference type="Proteomes" id="UP000831701"/>
    </source>
</evidence>
<sequence>HKPSVRRELPKHQRDLIVQRYQSGEGYKRISKELNIPWKILDNSDITINRTSVWVEGIMNSSKYQSVLAQNLPTSVSKTEDEEELHLSAPQ</sequence>
<organism evidence="1 2">
    <name type="scientific">Scortum barcoo</name>
    <name type="common">barcoo grunter</name>
    <dbReference type="NCBI Taxonomy" id="214431"/>
    <lineage>
        <taxon>Eukaryota</taxon>
        <taxon>Metazoa</taxon>
        <taxon>Chordata</taxon>
        <taxon>Craniata</taxon>
        <taxon>Vertebrata</taxon>
        <taxon>Euteleostomi</taxon>
        <taxon>Actinopterygii</taxon>
        <taxon>Neopterygii</taxon>
        <taxon>Teleostei</taxon>
        <taxon>Neoteleostei</taxon>
        <taxon>Acanthomorphata</taxon>
        <taxon>Eupercaria</taxon>
        <taxon>Centrarchiformes</taxon>
        <taxon>Terapontoidei</taxon>
        <taxon>Terapontidae</taxon>
        <taxon>Scortum</taxon>
    </lineage>
</organism>
<reference evidence="1" key="1">
    <citation type="submission" date="2022-04" db="EMBL/GenBank/DDBJ databases">
        <title>Jade perch genome.</title>
        <authorList>
            <person name="Chao B."/>
        </authorList>
    </citation>
    <scope>NUCLEOTIDE SEQUENCE</scope>
    <source>
        <strain evidence="1">CB-2022</strain>
    </source>
</reference>
<name>A0ACB8WRB8_9TELE</name>
<feature type="non-terminal residue" evidence="1">
    <location>
        <position position="1"/>
    </location>
</feature>
<keyword evidence="2" id="KW-1185">Reference proteome</keyword>
<gene>
    <name evidence="1" type="ORF">L3Q82_025032</name>
</gene>
<proteinExistence type="predicted"/>
<comment type="caution">
    <text evidence="1">The sequence shown here is derived from an EMBL/GenBank/DDBJ whole genome shotgun (WGS) entry which is preliminary data.</text>
</comment>
<dbReference type="EMBL" id="CM041537">
    <property type="protein sequence ID" value="KAI3370251.1"/>
    <property type="molecule type" value="Genomic_DNA"/>
</dbReference>
<dbReference type="Proteomes" id="UP000831701">
    <property type="component" value="Chromosome 7"/>
</dbReference>